<dbReference type="PROSITE" id="PS50005">
    <property type="entry name" value="TPR"/>
    <property type="match status" value="2"/>
</dbReference>
<keyword evidence="6" id="KW-1185">Reference proteome</keyword>
<dbReference type="PANTHER" id="PTHR44227:SF3">
    <property type="entry name" value="PROTEIN O-MANNOSYL-TRANSFERASE TMTC4"/>
    <property type="match status" value="1"/>
</dbReference>
<evidence type="ECO:0000313" key="6">
    <source>
        <dbReference type="Proteomes" id="UP000199496"/>
    </source>
</evidence>
<dbReference type="Gene3D" id="1.25.40.10">
    <property type="entry name" value="Tetratricopeptide repeat domain"/>
    <property type="match status" value="1"/>
</dbReference>
<dbReference type="STRING" id="867345.SAMN05421693_10322"/>
<name>A0A1H8ZRB1_9GAMM</name>
<evidence type="ECO:0000256" key="1">
    <source>
        <dbReference type="ARBA" id="ARBA00022737"/>
    </source>
</evidence>
<protein>
    <submittedName>
        <fullName evidence="5">Type IV pilus assembly protein PilF</fullName>
    </submittedName>
</protein>
<organism evidence="5 6">
    <name type="scientific">Ectothiorhodospira magna</name>
    <dbReference type="NCBI Taxonomy" id="867345"/>
    <lineage>
        <taxon>Bacteria</taxon>
        <taxon>Pseudomonadati</taxon>
        <taxon>Pseudomonadota</taxon>
        <taxon>Gammaproteobacteria</taxon>
        <taxon>Chromatiales</taxon>
        <taxon>Ectothiorhodospiraceae</taxon>
        <taxon>Ectothiorhodospira</taxon>
    </lineage>
</organism>
<reference evidence="5 6" key="1">
    <citation type="submission" date="2016-10" db="EMBL/GenBank/DDBJ databases">
        <authorList>
            <person name="de Groot N.N."/>
        </authorList>
    </citation>
    <scope>NUCLEOTIDE SEQUENCE [LARGE SCALE GENOMIC DNA]</scope>
    <source>
        <strain evidence="5 6">B7-7</strain>
    </source>
</reference>
<feature type="repeat" description="TPR" evidence="3">
    <location>
        <begin position="139"/>
        <end position="172"/>
    </location>
</feature>
<dbReference type="Pfam" id="PF13432">
    <property type="entry name" value="TPR_16"/>
    <property type="match status" value="2"/>
</dbReference>
<dbReference type="RefSeq" id="WP_090203175.1">
    <property type="nucleotide sequence ID" value="NZ_FOFO01000003.1"/>
</dbReference>
<dbReference type="Proteomes" id="UP000199496">
    <property type="component" value="Unassembled WGS sequence"/>
</dbReference>
<dbReference type="InterPro" id="IPR011990">
    <property type="entry name" value="TPR-like_helical_dom_sf"/>
</dbReference>
<dbReference type="OrthoDB" id="9814042at2"/>
<dbReference type="SMART" id="SM00028">
    <property type="entry name" value="TPR"/>
    <property type="match status" value="3"/>
</dbReference>
<keyword evidence="1" id="KW-0677">Repeat</keyword>
<evidence type="ECO:0000313" key="5">
    <source>
        <dbReference type="EMBL" id="SEP66952.1"/>
    </source>
</evidence>
<feature type="repeat" description="TPR" evidence="3">
    <location>
        <begin position="35"/>
        <end position="68"/>
    </location>
</feature>
<gene>
    <name evidence="5" type="ORF">SAMN05421693_10322</name>
</gene>
<sequence length="255" mass="29080">MKPILVFPGLTLLGSLVLAGCAAMPQVDEREQRAAQVNMELGLHYMRNNELEQAKTNLERALRQHPGSAQVQAAYALLQERLREPRLADQHFRRALDLEPGNPMIQNNYGTFLCRQNRLEEADKAFRAAADHPLYPTPEVAWTNAGVCALKTPDEALAETYFRRALELNPRHSAALYEMMRLTFESGRYLQTRAYLQRLTERVPHTPETLWICYRAELELGNRDTSGVCALRLKNDFPDSEQTSRLLETESRGGR</sequence>
<proteinExistence type="predicted"/>
<dbReference type="InterPro" id="IPR052346">
    <property type="entry name" value="O-mannosyl-transferase_TMTC"/>
</dbReference>
<dbReference type="SUPFAM" id="SSF81901">
    <property type="entry name" value="HCP-like"/>
    <property type="match status" value="1"/>
</dbReference>
<dbReference type="NCBIfam" id="TIGR02521">
    <property type="entry name" value="type_IV_pilW"/>
    <property type="match status" value="1"/>
</dbReference>
<evidence type="ECO:0000256" key="3">
    <source>
        <dbReference type="PROSITE-ProRule" id="PRU00339"/>
    </source>
</evidence>
<feature type="chain" id="PRO_5011738004" evidence="4">
    <location>
        <begin position="20"/>
        <end position="255"/>
    </location>
</feature>
<feature type="signal peptide" evidence="4">
    <location>
        <begin position="1"/>
        <end position="19"/>
    </location>
</feature>
<evidence type="ECO:0000256" key="4">
    <source>
        <dbReference type="SAM" id="SignalP"/>
    </source>
</evidence>
<dbReference type="PROSITE" id="PS51257">
    <property type="entry name" value="PROKAR_LIPOPROTEIN"/>
    <property type="match status" value="1"/>
</dbReference>
<accession>A0A1H8ZRB1</accession>
<keyword evidence="2 3" id="KW-0802">TPR repeat</keyword>
<dbReference type="AlphaFoldDB" id="A0A1H8ZRB1"/>
<dbReference type="PANTHER" id="PTHR44227">
    <property type="match status" value="1"/>
</dbReference>
<dbReference type="InterPro" id="IPR019734">
    <property type="entry name" value="TPR_rpt"/>
</dbReference>
<dbReference type="EMBL" id="FOFO01000003">
    <property type="protein sequence ID" value="SEP66952.1"/>
    <property type="molecule type" value="Genomic_DNA"/>
</dbReference>
<dbReference type="InterPro" id="IPR013360">
    <property type="entry name" value="Pilus_4_PilW"/>
</dbReference>
<evidence type="ECO:0000256" key="2">
    <source>
        <dbReference type="ARBA" id="ARBA00022803"/>
    </source>
</evidence>
<keyword evidence="4" id="KW-0732">Signal</keyword>